<sequence length="1192" mass="128858">MASKSYSFLDIVVLDEVRERFAAGDALAVLSASLDEILWANGAGAAWLGFPDIEAAIGERSRLPATALRQISATPGFPNIGRDRAIALRVTSGLKSRIVSVQASAIALPGGEEALLLALPLTSSDEAPTHRAVAGFSEPGHFAAFVEADGTVSAASTGFDQLGIEPETLLRLVQDVGEEKTRLVKTRIPARTHLPAGIARLTDDPARHLLLIVEDGVSENIAPAASIRVAAPEKEALEAGSAAHEGSAGREKPLAPQDHTSRPHEPDERTASRTVRFSWRTDAQGRFSSISDEFAQAMGRNATDVIGRTFREVSNAFGLDADGSISRLLDRRDTWSGRTVMWPLEGTNLKVPVDLAALPIYGRGRVFEGFRGFGIARLGEAELDPEAIGTVLAPSSRGNTHATTPVSEEQEPHRPSDFSVDQDKSATSDPVKADPFQGEKPASGRAAEPQSEPKIVRLAEHRESTWDGSLSASERTTFREIGERLRRASEGRLDAEDKEGKKSADRPLNGRAVESTQDELPNSTTLAEEGPLAQGNGELDDGAEEEVFENPANENVSQPTAMVEADGSRHDIEELQSPADQADQVDQDDLKNASLEDKENPDLQLEAAPGGQGEEVRPELEADAPRQSKAAGGEASDPVPDTEAHFEQEEEQTYREPEETEDSLQQAASGSKEQGPAAEPDETVPQRRSQIAYLPSAFHRPEAERKQTEAETILAHLPLPVLIHSGDRLHYANREFYRLTGYADLAELESAGGLGALFEEPAAGNSPKKTLLLRMADGTDRPVEAHLQSVAWDGRKALMLALHPAMQAEPTPEEAAKAAELEARLSEMRAIVDTATDGIAVIGNDGTIRSINRPAEALFGFDAENVTGKPFSSLFAIESQRTVQDYLAGLSDNGVASVLNDGRQVIGRESQGRFIPLFMTIGRLPNGSGYCAVLRDITHWKRAEEDLTQARAQAERASSQKSEFLARVSHEIRTPLNAIIGFSELMIDEKFGPIGNDRYRDYLRDINRSGNHVLDLVNDLLDISKIEAGQQEMAHEAVPLNDTLAQVIAMMQPQANRERVIIRSSLASRLPDVVADLRSVRQIAINLLSNAVRYTPAGGQVVVSTVYERDGSVVLRVRDTGVGMSSAELDEALKPFRQINALRRKRGDGTGLGLPLTRAMVEANRAQFSIASTPGEGTLVEIIFPPTRVLAE</sequence>
<dbReference type="EC" id="2.7.13.3" evidence="2"/>
<feature type="region of interest" description="Disordered" evidence="6">
    <location>
        <begin position="481"/>
        <end position="686"/>
    </location>
</feature>
<dbReference type="SUPFAM" id="SSF55785">
    <property type="entry name" value="PYP-like sensor domain (PAS domain)"/>
    <property type="match status" value="2"/>
</dbReference>
<keyword evidence="5 9" id="KW-0418">Kinase</keyword>
<dbReference type="Pfam" id="PF02518">
    <property type="entry name" value="HATPase_c"/>
    <property type="match status" value="1"/>
</dbReference>
<evidence type="ECO:0000256" key="4">
    <source>
        <dbReference type="ARBA" id="ARBA00022679"/>
    </source>
</evidence>
<evidence type="ECO:0000256" key="5">
    <source>
        <dbReference type="ARBA" id="ARBA00022777"/>
    </source>
</evidence>
<evidence type="ECO:0000256" key="1">
    <source>
        <dbReference type="ARBA" id="ARBA00000085"/>
    </source>
</evidence>
<feature type="compositionally biased region" description="Polar residues" evidence="6">
    <location>
        <begin position="663"/>
        <end position="672"/>
    </location>
</feature>
<dbReference type="STRING" id="266779.Meso_0171"/>
<dbReference type="KEGG" id="mes:Meso_0171"/>
<evidence type="ECO:0000256" key="3">
    <source>
        <dbReference type="ARBA" id="ARBA00022553"/>
    </source>
</evidence>
<feature type="compositionally biased region" description="Basic and acidic residues" evidence="6">
    <location>
        <begin position="614"/>
        <end position="626"/>
    </location>
</feature>
<evidence type="ECO:0000259" key="7">
    <source>
        <dbReference type="PROSITE" id="PS50109"/>
    </source>
</evidence>
<feature type="compositionally biased region" description="Polar residues" evidence="6">
    <location>
        <begin position="514"/>
        <end position="526"/>
    </location>
</feature>
<feature type="region of interest" description="Disordered" evidence="6">
    <location>
        <begin position="390"/>
        <end position="453"/>
    </location>
</feature>
<dbReference type="InterPro" id="IPR005467">
    <property type="entry name" value="His_kinase_dom"/>
</dbReference>
<feature type="compositionally biased region" description="Acidic residues" evidence="6">
    <location>
        <begin position="538"/>
        <end position="548"/>
    </location>
</feature>
<evidence type="ECO:0000256" key="2">
    <source>
        <dbReference type="ARBA" id="ARBA00012438"/>
    </source>
</evidence>
<feature type="compositionally biased region" description="Basic and acidic residues" evidence="6">
    <location>
        <begin position="247"/>
        <end position="271"/>
    </location>
</feature>
<dbReference type="GO" id="GO:0006355">
    <property type="term" value="P:regulation of DNA-templated transcription"/>
    <property type="evidence" value="ECO:0007669"/>
    <property type="project" value="InterPro"/>
</dbReference>
<dbReference type="Gene3D" id="3.30.565.10">
    <property type="entry name" value="Histidine kinase-like ATPase, C-terminal domain"/>
    <property type="match status" value="1"/>
</dbReference>
<feature type="compositionally biased region" description="Basic and acidic residues" evidence="6">
    <location>
        <begin position="410"/>
        <end position="426"/>
    </location>
</feature>
<evidence type="ECO:0000256" key="6">
    <source>
        <dbReference type="SAM" id="MobiDB-lite"/>
    </source>
</evidence>
<dbReference type="InterPro" id="IPR000014">
    <property type="entry name" value="PAS"/>
</dbReference>
<dbReference type="PROSITE" id="PS50112">
    <property type="entry name" value="PAS"/>
    <property type="match status" value="1"/>
</dbReference>
<protein>
    <recommendedName>
        <fullName evidence="2">histidine kinase</fullName>
        <ecNumber evidence="2">2.7.13.3</ecNumber>
    </recommendedName>
</protein>
<comment type="catalytic activity">
    <reaction evidence="1">
        <text>ATP + protein L-histidine = ADP + protein N-phospho-L-histidine.</text>
        <dbReference type="EC" id="2.7.13.3"/>
    </reaction>
</comment>
<feature type="region of interest" description="Disordered" evidence="6">
    <location>
        <begin position="235"/>
        <end position="276"/>
    </location>
</feature>
<dbReference type="Pfam" id="PF00989">
    <property type="entry name" value="PAS"/>
    <property type="match status" value="1"/>
</dbReference>
<dbReference type="NCBIfam" id="TIGR00229">
    <property type="entry name" value="sensory_box"/>
    <property type="match status" value="1"/>
</dbReference>
<accession>Q11LZ9</accession>
<feature type="compositionally biased region" description="Basic and acidic residues" evidence="6">
    <location>
        <begin position="642"/>
        <end position="657"/>
    </location>
</feature>
<evidence type="ECO:0000259" key="8">
    <source>
        <dbReference type="PROSITE" id="PS50112"/>
    </source>
</evidence>
<dbReference type="InterPro" id="IPR035965">
    <property type="entry name" value="PAS-like_dom_sf"/>
</dbReference>
<dbReference type="PROSITE" id="PS50109">
    <property type="entry name" value="HIS_KIN"/>
    <property type="match status" value="1"/>
</dbReference>
<dbReference type="Gene3D" id="3.30.450.20">
    <property type="entry name" value="PAS domain"/>
    <property type="match status" value="1"/>
</dbReference>
<dbReference type="SMART" id="SM00388">
    <property type="entry name" value="HisKA"/>
    <property type="match status" value="1"/>
</dbReference>
<keyword evidence="4 9" id="KW-0808">Transferase</keyword>
<dbReference type="CDD" id="cd00130">
    <property type="entry name" value="PAS"/>
    <property type="match status" value="2"/>
</dbReference>
<dbReference type="EMBL" id="CP000390">
    <property type="protein sequence ID" value="ABG61576.1"/>
    <property type="molecule type" value="Genomic_DNA"/>
</dbReference>
<dbReference type="Pfam" id="PF00512">
    <property type="entry name" value="HisKA"/>
    <property type="match status" value="1"/>
</dbReference>
<dbReference type="GO" id="GO:0009927">
    <property type="term" value="F:histidine phosphotransfer kinase activity"/>
    <property type="evidence" value="ECO:0007669"/>
    <property type="project" value="TreeGrafter"/>
</dbReference>
<dbReference type="CDD" id="cd00082">
    <property type="entry name" value="HisKA"/>
    <property type="match status" value="1"/>
</dbReference>
<feature type="compositionally biased region" description="Polar residues" evidence="6">
    <location>
        <begin position="396"/>
        <end position="407"/>
    </location>
</feature>
<feature type="compositionally biased region" description="Basic and acidic residues" evidence="6">
    <location>
        <begin position="481"/>
        <end position="505"/>
    </location>
</feature>
<dbReference type="Pfam" id="PF13188">
    <property type="entry name" value="PAS_8"/>
    <property type="match status" value="1"/>
</dbReference>
<dbReference type="InterPro" id="IPR004358">
    <property type="entry name" value="Sig_transdc_His_kin-like_C"/>
</dbReference>
<dbReference type="SUPFAM" id="SSF47384">
    <property type="entry name" value="Homodimeric domain of signal transducing histidine kinase"/>
    <property type="match status" value="1"/>
</dbReference>
<dbReference type="InterPro" id="IPR036890">
    <property type="entry name" value="HATPase_C_sf"/>
</dbReference>
<evidence type="ECO:0000313" key="9">
    <source>
        <dbReference type="EMBL" id="ABG61576.1"/>
    </source>
</evidence>
<dbReference type="InterPro" id="IPR013767">
    <property type="entry name" value="PAS_fold"/>
</dbReference>
<feature type="domain" description="Histidine kinase" evidence="7">
    <location>
        <begin position="967"/>
        <end position="1188"/>
    </location>
</feature>
<dbReference type="InterPro" id="IPR003661">
    <property type="entry name" value="HisK_dim/P_dom"/>
</dbReference>
<dbReference type="AlphaFoldDB" id="Q11LZ9"/>
<reference evidence="9" key="1">
    <citation type="submission" date="2006-06" db="EMBL/GenBank/DDBJ databases">
        <title>Complete sequence of chromosome of Chelativorans sp. BNC1.</title>
        <authorList>
            <consortium name="US DOE Joint Genome Institute"/>
            <person name="Copeland A."/>
            <person name="Lucas S."/>
            <person name="Lapidus A."/>
            <person name="Barry K."/>
            <person name="Detter J.C."/>
            <person name="Glavina del Rio T."/>
            <person name="Hammon N."/>
            <person name="Israni S."/>
            <person name="Dalin E."/>
            <person name="Tice H."/>
            <person name="Pitluck S."/>
            <person name="Chertkov O."/>
            <person name="Brettin T."/>
            <person name="Bruce D."/>
            <person name="Han C."/>
            <person name="Tapia R."/>
            <person name="Gilna P."/>
            <person name="Schmutz J."/>
            <person name="Larimer F."/>
            <person name="Land M."/>
            <person name="Hauser L."/>
            <person name="Kyrpides N."/>
            <person name="Mikhailova N."/>
            <person name="Richardson P."/>
        </authorList>
    </citation>
    <scope>NUCLEOTIDE SEQUENCE</scope>
    <source>
        <strain evidence="9">BNC1</strain>
    </source>
</reference>
<proteinExistence type="predicted"/>
<dbReference type="InterPro" id="IPR036097">
    <property type="entry name" value="HisK_dim/P_sf"/>
</dbReference>
<feature type="compositionally biased region" description="Basic and acidic residues" evidence="6">
    <location>
        <begin position="588"/>
        <end position="601"/>
    </location>
</feature>
<keyword evidence="3" id="KW-0597">Phosphoprotein</keyword>
<dbReference type="GO" id="GO:0000155">
    <property type="term" value="F:phosphorelay sensor kinase activity"/>
    <property type="evidence" value="ECO:0007669"/>
    <property type="project" value="InterPro"/>
</dbReference>
<dbReference type="PANTHER" id="PTHR43047:SF72">
    <property type="entry name" value="OSMOSENSING HISTIDINE PROTEIN KINASE SLN1"/>
    <property type="match status" value="1"/>
</dbReference>
<dbReference type="PANTHER" id="PTHR43047">
    <property type="entry name" value="TWO-COMPONENT HISTIDINE PROTEIN KINASE"/>
    <property type="match status" value="1"/>
</dbReference>
<dbReference type="Gene3D" id="1.10.287.130">
    <property type="match status" value="1"/>
</dbReference>
<dbReference type="SMART" id="SM00091">
    <property type="entry name" value="PAS"/>
    <property type="match status" value="3"/>
</dbReference>
<organism evidence="9">
    <name type="scientific">Chelativorans sp. (strain BNC1)</name>
    <dbReference type="NCBI Taxonomy" id="266779"/>
    <lineage>
        <taxon>Bacteria</taxon>
        <taxon>Pseudomonadati</taxon>
        <taxon>Pseudomonadota</taxon>
        <taxon>Alphaproteobacteria</taxon>
        <taxon>Hyphomicrobiales</taxon>
        <taxon>Phyllobacteriaceae</taxon>
        <taxon>Chelativorans</taxon>
    </lineage>
</organism>
<dbReference type="HOGENOM" id="CLU_000445_23_0_5"/>
<dbReference type="GO" id="GO:0005886">
    <property type="term" value="C:plasma membrane"/>
    <property type="evidence" value="ECO:0007669"/>
    <property type="project" value="TreeGrafter"/>
</dbReference>
<dbReference type="eggNOG" id="COG5002">
    <property type="taxonomic scope" value="Bacteria"/>
</dbReference>
<dbReference type="PRINTS" id="PR00344">
    <property type="entry name" value="BCTRLSENSOR"/>
</dbReference>
<dbReference type="OrthoDB" id="9801651at2"/>
<dbReference type="InterPro" id="IPR003594">
    <property type="entry name" value="HATPase_dom"/>
</dbReference>
<feature type="domain" description="PAS" evidence="8">
    <location>
        <begin position="824"/>
        <end position="894"/>
    </location>
</feature>
<dbReference type="SUPFAM" id="SSF55874">
    <property type="entry name" value="ATPase domain of HSP90 chaperone/DNA topoisomerase II/histidine kinase"/>
    <property type="match status" value="1"/>
</dbReference>
<gene>
    <name evidence="9" type="ordered locus">Meso_0171</name>
</gene>
<dbReference type="SMART" id="SM00387">
    <property type="entry name" value="HATPase_c"/>
    <property type="match status" value="1"/>
</dbReference>
<name>Q11LZ9_CHESB</name>